<feature type="region of interest" description="Disordered" evidence="6">
    <location>
        <begin position="597"/>
        <end position="638"/>
    </location>
</feature>
<keyword evidence="5" id="KW-0572">Peptidoglycan-anchor</keyword>
<keyword evidence="4 8" id="KW-0732">Signal</keyword>
<evidence type="ECO:0000256" key="8">
    <source>
        <dbReference type="SAM" id="SignalP"/>
    </source>
</evidence>
<evidence type="ECO:0000256" key="2">
    <source>
        <dbReference type="ARBA" id="ARBA00022512"/>
    </source>
</evidence>
<evidence type="ECO:0000256" key="3">
    <source>
        <dbReference type="ARBA" id="ARBA00022525"/>
    </source>
</evidence>
<gene>
    <name evidence="10" type="ORF">H9L01_04485</name>
</gene>
<dbReference type="Pfam" id="PF09479">
    <property type="entry name" value="Flg_new"/>
    <property type="match status" value="3"/>
</dbReference>
<dbReference type="Gene3D" id="2.60.40.4270">
    <property type="entry name" value="Listeria-Bacteroides repeat domain"/>
    <property type="match status" value="3"/>
</dbReference>
<dbReference type="InterPro" id="IPR019931">
    <property type="entry name" value="LPXTG_anchor"/>
</dbReference>
<feature type="domain" description="Gram-positive cocci surface proteins LPxTG" evidence="9">
    <location>
        <begin position="634"/>
        <end position="668"/>
    </location>
</feature>
<organism evidence="10 11">
    <name type="scientific">Erysipelothrix inopinata</name>
    <dbReference type="NCBI Taxonomy" id="225084"/>
    <lineage>
        <taxon>Bacteria</taxon>
        <taxon>Bacillati</taxon>
        <taxon>Bacillota</taxon>
        <taxon>Erysipelotrichia</taxon>
        <taxon>Erysipelotrichales</taxon>
        <taxon>Erysipelotrichaceae</taxon>
        <taxon>Erysipelothrix</taxon>
    </lineage>
</organism>
<evidence type="ECO:0000256" key="4">
    <source>
        <dbReference type="ARBA" id="ARBA00022729"/>
    </source>
</evidence>
<evidence type="ECO:0000256" key="1">
    <source>
        <dbReference type="ARBA" id="ARBA00004196"/>
    </source>
</evidence>
<feature type="compositionally biased region" description="Basic and acidic residues" evidence="6">
    <location>
        <begin position="610"/>
        <end position="621"/>
    </location>
</feature>
<keyword evidence="2" id="KW-0134">Cell wall</keyword>
<dbReference type="NCBIfam" id="TIGR02543">
    <property type="entry name" value="List_Bact_rpt"/>
    <property type="match status" value="1"/>
</dbReference>
<dbReference type="KEGG" id="eio:H9L01_04485"/>
<dbReference type="AlphaFoldDB" id="A0A7G9S191"/>
<evidence type="ECO:0000259" key="9">
    <source>
        <dbReference type="PROSITE" id="PS50847"/>
    </source>
</evidence>
<feature type="signal peptide" evidence="8">
    <location>
        <begin position="1"/>
        <end position="28"/>
    </location>
</feature>
<evidence type="ECO:0000256" key="7">
    <source>
        <dbReference type="SAM" id="Phobius"/>
    </source>
</evidence>
<dbReference type="NCBIfam" id="TIGR01167">
    <property type="entry name" value="LPXTG_anchor"/>
    <property type="match status" value="1"/>
</dbReference>
<comment type="subcellular location">
    <subcellularLocation>
        <location evidence="1">Cell envelope</location>
    </subcellularLocation>
</comment>
<accession>A0A7G9S191</accession>
<keyword evidence="7" id="KW-1133">Transmembrane helix</keyword>
<dbReference type="RefSeq" id="WP_187534815.1">
    <property type="nucleotide sequence ID" value="NZ_CBCSHU010000003.1"/>
</dbReference>
<keyword evidence="3" id="KW-0964">Secreted</keyword>
<dbReference type="Proteomes" id="UP000515928">
    <property type="component" value="Chromosome"/>
</dbReference>
<keyword evidence="7" id="KW-0472">Membrane</keyword>
<reference evidence="10 11" key="1">
    <citation type="submission" date="2020-08" db="EMBL/GenBank/DDBJ databases">
        <title>Genome sequence of Erysipelothrix inopinata DSM 15511T.</title>
        <authorList>
            <person name="Hyun D.-W."/>
            <person name="Bae J.-W."/>
        </authorList>
    </citation>
    <scope>NUCLEOTIDE SEQUENCE [LARGE SCALE GENOMIC DNA]</scope>
    <source>
        <strain evidence="10 11">DSM 15511</strain>
    </source>
</reference>
<evidence type="ECO:0000256" key="6">
    <source>
        <dbReference type="SAM" id="MobiDB-lite"/>
    </source>
</evidence>
<sequence length="668" mass="74024">MKLKKTALALILSISLLVPNMMSINADAGQKNVNANLVGEELNETQQISLNYDSTTNLLTDGQGDDLEFISTASSRYQLDSVDITRSRQKVEIEYYLGDYNSSTLIGVDSGYADYDDVVSDYYLSISEINEKFGTTIPTSYRMVITSDYLGLIPEITDPEQPVKIKILVAEVLSFTLSAHKYQNKQDALNPTAIGKTKSEIESWSEYWRVYRLSTSFKGIRGQEINLKSAAQFTDKYKAGSREGSLVEFGYYDPSGNFVEASTLTISDSLPKSITTGGFYSVDDYGSAVVKPSEASAVTSGANVGFTGGSEGWKPKQVTENYPIATQRDKLEAYQFNLDGDPFTNPEFDLWYPPVNWMLGHPLQIQYNYNKIGSLYTVEFESNGGTDVESIQGISENSTIGEPSSPTKLGHSFGGWYQKNPESETVTESDRWNFASDLVQENMTLYAKWIASEVTVEYESNGGTAVSSETVDFNNVFTRPNDPVKDGYKFIGWYSEDTFVNLYDFSTTATENTTLYAKWEKIEIPVIEYTVTYEDGVGGSVFASEIYTVKEGVSTPSFSNNPVREGYTFTGWSPAVSDTVTENVIYVAQWKKNDKPVDPIDPIDPVDPIKPVEPETPKEPVEEVDNSGSENEKLPSTGLSHDNTGIIFMLVGTMLIGIVSLLKKKQKS</sequence>
<dbReference type="Pfam" id="PF00746">
    <property type="entry name" value="Gram_pos_anchor"/>
    <property type="match status" value="1"/>
</dbReference>
<evidence type="ECO:0000313" key="10">
    <source>
        <dbReference type="EMBL" id="QNN61616.1"/>
    </source>
</evidence>
<feature type="chain" id="PRO_5038475501" evidence="8">
    <location>
        <begin position="29"/>
        <end position="668"/>
    </location>
</feature>
<protein>
    <submittedName>
        <fullName evidence="10">InlB B-repeat-containing protein</fullName>
    </submittedName>
</protein>
<dbReference type="PROSITE" id="PS50847">
    <property type="entry name" value="GRAM_POS_ANCHORING"/>
    <property type="match status" value="1"/>
</dbReference>
<dbReference type="EMBL" id="CP060715">
    <property type="protein sequence ID" value="QNN61616.1"/>
    <property type="molecule type" value="Genomic_DNA"/>
</dbReference>
<dbReference type="InterPro" id="IPR042229">
    <property type="entry name" value="Listeria/Bacterioides_rpt_sf"/>
</dbReference>
<keyword evidence="11" id="KW-1185">Reference proteome</keyword>
<name>A0A7G9S191_9FIRM</name>
<dbReference type="InterPro" id="IPR013378">
    <property type="entry name" value="InlB-like_B-rpt"/>
</dbReference>
<feature type="transmembrane region" description="Helical" evidence="7">
    <location>
        <begin position="645"/>
        <end position="662"/>
    </location>
</feature>
<keyword evidence="7" id="KW-0812">Transmembrane</keyword>
<dbReference type="GO" id="GO:0030313">
    <property type="term" value="C:cell envelope"/>
    <property type="evidence" value="ECO:0007669"/>
    <property type="project" value="UniProtKB-SubCell"/>
</dbReference>
<evidence type="ECO:0000313" key="11">
    <source>
        <dbReference type="Proteomes" id="UP000515928"/>
    </source>
</evidence>
<evidence type="ECO:0000256" key="5">
    <source>
        <dbReference type="ARBA" id="ARBA00023088"/>
    </source>
</evidence>
<proteinExistence type="predicted"/>